<keyword evidence="3" id="KW-1185">Reference proteome</keyword>
<feature type="region of interest" description="Disordered" evidence="1">
    <location>
        <begin position="1"/>
        <end position="57"/>
    </location>
</feature>
<organism evidence="2 3">
    <name type="scientific">Mycobacterium seoulense</name>
    <dbReference type="NCBI Taxonomy" id="386911"/>
    <lineage>
        <taxon>Bacteria</taxon>
        <taxon>Bacillati</taxon>
        <taxon>Actinomycetota</taxon>
        <taxon>Actinomycetes</taxon>
        <taxon>Mycobacteriales</taxon>
        <taxon>Mycobacteriaceae</taxon>
        <taxon>Mycobacterium</taxon>
    </lineage>
</organism>
<reference evidence="2 3" key="1">
    <citation type="journal article" date="2019" name="Emerg. Microbes Infect.">
        <title>Comprehensive subspecies identification of 175 nontuberculous mycobacteria species based on 7547 genomic profiles.</title>
        <authorList>
            <person name="Matsumoto Y."/>
            <person name="Kinjo T."/>
            <person name="Motooka D."/>
            <person name="Nabeya D."/>
            <person name="Jung N."/>
            <person name="Uechi K."/>
            <person name="Horii T."/>
            <person name="Iida T."/>
            <person name="Fujita J."/>
            <person name="Nakamura S."/>
        </authorList>
    </citation>
    <scope>NUCLEOTIDE SEQUENCE [LARGE SCALE GENOMIC DNA]</scope>
    <source>
        <strain evidence="2 3">JCM 16018</strain>
    </source>
</reference>
<accession>A0A7I7P7M6</accession>
<evidence type="ECO:0000256" key="1">
    <source>
        <dbReference type="SAM" id="MobiDB-lite"/>
    </source>
</evidence>
<evidence type="ECO:0000313" key="2">
    <source>
        <dbReference type="EMBL" id="BBY03668.1"/>
    </source>
</evidence>
<gene>
    <name evidence="2" type="ORF">MSEO_41670</name>
</gene>
<feature type="compositionally biased region" description="Basic and acidic residues" evidence="1">
    <location>
        <begin position="1"/>
        <end position="22"/>
    </location>
</feature>
<dbReference type="EMBL" id="AP022582">
    <property type="protein sequence ID" value="BBY03668.1"/>
    <property type="molecule type" value="Genomic_DNA"/>
</dbReference>
<protein>
    <submittedName>
        <fullName evidence="2">Uncharacterized protein</fullName>
    </submittedName>
</protein>
<proteinExistence type="predicted"/>
<evidence type="ECO:0000313" key="3">
    <source>
        <dbReference type="Proteomes" id="UP000466632"/>
    </source>
</evidence>
<dbReference type="KEGG" id="mseo:MSEO_41670"/>
<name>A0A7I7P7M6_9MYCO</name>
<dbReference type="AlphaFoldDB" id="A0A7I7P7M6"/>
<sequence>MPEGKGHKTEPDVEPEAHESRSRAAAGEADGSYVGAAGPDDSFDAGETGAEARSQRG</sequence>
<dbReference type="Proteomes" id="UP000466632">
    <property type="component" value="Chromosome"/>
</dbReference>
<dbReference type="RefSeq" id="WP_167527402.1">
    <property type="nucleotide sequence ID" value="NZ_AP022582.1"/>
</dbReference>